<dbReference type="EMBL" id="NBSK02000004">
    <property type="protein sequence ID" value="KAJ0214095.1"/>
    <property type="molecule type" value="Genomic_DNA"/>
</dbReference>
<comment type="caution">
    <text evidence="1">The sequence shown here is derived from an EMBL/GenBank/DDBJ whole genome shotgun (WGS) entry which is preliminary data.</text>
</comment>
<reference evidence="1 2" key="1">
    <citation type="journal article" date="2017" name="Nat. Commun.">
        <title>Genome assembly with in vitro proximity ligation data and whole-genome triplication in lettuce.</title>
        <authorList>
            <person name="Reyes-Chin-Wo S."/>
            <person name="Wang Z."/>
            <person name="Yang X."/>
            <person name="Kozik A."/>
            <person name="Arikit S."/>
            <person name="Song C."/>
            <person name="Xia L."/>
            <person name="Froenicke L."/>
            <person name="Lavelle D.O."/>
            <person name="Truco M.J."/>
            <person name="Xia R."/>
            <person name="Zhu S."/>
            <person name="Xu C."/>
            <person name="Xu H."/>
            <person name="Xu X."/>
            <person name="Cox K."/>
            <person name="Korf I."/>
            <person name="Meyers B.C."/>
            <person name="Michelmore R.W."/>
        </authorList>
    </citation>
    <scope>NUCLEOTIDE SEQUENCE [LARGE SCALE GENOMIC DNA]</scope>
    <source>
        <strain evidence="2">cv. Salinas</strain>
        <tissue evidence="1">Seedlings</tissue>
    </source>
</reference>
<dbReference type="AlphaFoldDB" id="A0A9R1W0L4"/>
<organism evidence="1 2">
    <name type="scientific">Lactuca sativa</name>
    <name type="common">Garden lettuce</name>
    <dbReference type="NCBI Taxonomy" id="4236"/>
    <lineage>
        <taxon>Eukaryota</taxon>
        <taxon>Viridiplantae</taxon>
        <taxon>Streptophyta</taxon>
        <taxon>Embryophyta</taxon>
        <taxon>Tracheophyta</taxon>
        <taxon>Spermatophyta</taxon>
        <taxon>Magnoliopsida</taxon>
        <taxon>eudicotyledons</taxon>
        <taxon>Gunneridae</taxon>
        <taxon>Pentapetalae</taxon>
        <taxon>asterids</taxon>
        <taxon>campanulids</taxon>
        <taxon>Asterales</taxon>
        <taxon>Asteraceae</taxon>
        <taxon>Cichorioideae</taxon>
        <taxon>Cichorieae</taxon>
        <taxon>Lactucinae</taxon>
        <taxon>Lactuca</taxon>
    </lineage>
</organism>
<evidence type="ECO:0000313" key="2">
    <source>
        <dbReference type="Proteomes" id="UP000235145"/>
    </source>
</evidence>
<dbReference type="Proteomes" id="UP000235145">
    <property type="component" value="Unassembled WGS sequence"/>
</dbReference>
<sequence length="128" mass="14894">MNFWQAWQALYNLKLSSRSCLEAATHVQNMKDMLNSILNDLIDKDSGLNSDQLETLRQDRLSKFHVSELPSLNDKTGEVIGSSVKRFFFFIYYNWQSIPSIDHTYYITSVSKYMHFDVLLSVVDCVIN</sequence>
<protein>
    <submittedName>
        <fullName evidence="1">Uncharacterized protein</fullName>
    </submittedName>
</protein>
<keyword evidence="2" id="KW-1185">Reference proteome</keyword>
<gene>
    <name evidence="1" type="ORF">LSAT_V11C400185210</name>
</gene>
<name>A0A9R1W0L4_LACSA</name>
<proteinExistence type="predicted"/>
<evidence type="ECO:0000313" key="1">
    <source>
        <dbReference type="EMBL" id="KAJ0214095.1"/>
    </source>
</evidence>
<accession>A0A9R1W0L4</accession>